<dbReference type="InterPro" id="IPR004046">
    <property type="entry name" value="GST_C"/>
</dbReference>
<dbReference type="Proteomes" id="UP001175261">
    <property type="component" value="Unassembled WGS sequence"/>
</dbReference>
<dbReference type="SUPFAM" id="SSF47616">
    <property type="entry name" value="GST C-terminal domain-like"/>
    <property type="match status" value="1"/>
</dbReference>
<dbReference type="InterPro" id="IPR036282">
    <property type="entry name" value="Glutathione-S-Trfase_C_sf"/>
</dbReference>
<dbReference type="Pfam" id="PF00043">
    <property type="entry name" value="GST_C"/>
    <property type="match status" value="1"/>
</dbReference>
<evidence type="ECO:0000259" key="1">
    <source>
        <dbReference type="PROSITE" id="PS50405"/>
    </source>
</evidence>
<dbReference type="EMBL" id="JAPDFR010000009">
    <property type="protein sequence ID" value="KAK0382970.1"/>
    <property type="molecule type" value="Genomic_DNA"/>
</dbReference>
<dbReference type="PROSITE" id="PS50405">
    <property type="entry name" value="GST_CTER"/>
    <property type="match status" value="1"/>
</dbReference>
<sequence length="334" mass="37790">MHSYGGGYGLPYRPVKFMGNEEHYPMVQEKRWKRLKICYDRIETHLEGKEYFVGDDVTIVDYYSTVFWLWGNKQGFGLTEKYPNYGRVVKKMKARKGSVTHHDIIILVGFYNCPLLFVLEQNNLLLNNLHIHVMLFRFESNPVLTSMSDSNMDSTIDPSQIAAGLDRPPANGHQRRKSVRWVDEEIPGADLVEAPHGQTSSSSVMEPAARDWKRNFMISQGLPPPIIRILMTKVPSNYEAGTLEHACFMAGRLDERPSDALIQTVESCLRDVSVDDQRVLFDYLGWEFTCESCGLPWPAFDYVAGEFILSKADGTATLMSGPCSICSITFGAQP</sequence>
<evidence type="ECO:0000313" key="2">
    <source>
        <dbReference type="EMBL" id="KAK0382970.1"/>
    </source>
</evidence>
<gene>
    <name evidence="2" type="ORF">NLU13_8886</name>
</gene>
<accession>A0AA39L3U8</accession>
<protein>
    <recommendedName>
        <fullName evidence="1">GST C-terminal domain-containing protein</fullName>
    </recommendedName>
</protein>
<keyword evidence="3" id="KW-1185">Reference proteome</keyword>
<dbReference type="InterPro" id="IPR010987">
    <property type="entry name" value="Glutathione-S-Trfase_C-like"/>
</dbReference>
<comment type="caution">
    <text evidence="2">The sequence shown here is derived from an EMBL/GenBank/DDBJ whole genome shotgun (WGS) entry which is preliminary data.</text>
</comment>
<evidence type="ECO:0000313" key="3">
    <source>
        <dbReference type="Proteomes" id="UP001175261"/>
    </source>
</evidence>
<feature type="domain" description="GST C-terminal" evidence="1">
    <location>
        <begin position="1"/>
        <end position="115"/>
    </location>
</feature>
<proteinExistence type="predicted"/>
<name>A0AA39L3U8_SARSR</name>
<reference evidence="2" key="1">
    <citation type="submission" date="2022-10" db="EMBL/GenBank/DDBJ databases">
        <title>Determination and structural analysis of whole genome sequence of Sarocladium strictum F4-1.</title>
        <authorList>
            <person name="Hu L."/>
            <person name="Jiang Y."/>
        </authorList>
    </citation>
    <scope>NUCLEOTIDE SEQUENCE</scope>
    <source>
        <strain evidence="2">F4-1</strain>
    </source>
</reference>
<dbReference type="Gene3D" id="1.20.1050.10">
    <property type="match status" value="1"/>
</dbReference>
<organism evidence="2 3">
    <name type="scientific">Sarocladium strictum</name>
    <name type="common">Black bundle disease fungus</name>
    <name type="synonym">Acremonium strictum</name>
    <dbReference type="NCBI Taxonomy" id="5046"/>
    <lineage>
        <taxon>Eukaryota</taxon>
        <taxon>Fungi</taxon>
        <taxon>Dikarya</taxon>
        <taxon>Ascomycota</taxon>
        <taxon>Pezizomycotina</taxon>
        <taxon>Sordariomycetes</taxon>
        <taxon>Hypocreomycetidae</taxon>
        <taxon>Hypocreales</taxon>
        <taxon>Sarocladiaceae</taxon>
        <taxon>Sarocladium</taxon>
    </lineage>
</organism>
<dbReference type="AlphaFoldDB" id="A0AA39L3U8"/>